<evidence type="ECO:0000313" key="2">
    <source>
        <dbReference type="Proteomes" id="UP000054166"/>
    </source>
</evidence>
<proteinExistence type="predicted"/>
<sequence length="61" mass="7045">MRHSVYYQFRDSNQLVCVLQMNIDPLNSNFCVLSGSKWCGYFNHKAWLTILASLCAISVEE</sequence>
<reference evidence="1 2" key="1">
    <citation type="submission" date="2014-04" db="EMBL/GenBank/DDBJ databases">
        <authorList>
            <consortium name="DOE Joint Genome Institute"/>
            <person name="Kuo A."/>
            <person name="Tarkka M."/>
            <person name="Buscot F."/>
            <person name="Kohler A."/>
            <person name="Nagy L.G."/>
            <person name="Floudas D."/>
            <person name="Copeland A."/>
            <person name="Barry K.W."/>
            <person name="Cichocki N."/>
            <person name="Veneault-Fourrey C."/>
            <person name="LaButti K."/>
            <person name="Lindquist E.A."/>
            <person name="Lipzen A."/>
            <person name="Lundell T."/>
            <person name="Morin E."/>
            <person name="Murat C."/>
            <person name="Sun H."/>
            <person name="Tunlid A."/>
            <person name="Henrissat B."/>
            <person name="Grigoriev I.V."/>
            <person name="Hibbett D.S."/>
            <person name="Martin F."/>
            <person name="Nordberg H.P."/>
            <person name="Cantor M.N."/>
            <person name="Hua S.X."/>
        </authorList>
    </citation>
    <scope>NUCLEOTIDE SEQUENCE [LARGE SCALE GENOMIC DNA]</scope>
    <source>
        <strain evidence="1 2">F 1598</strain>
    </source>
</reference>
<accession>A0A0C3G1J9</accession>
<keyword evidence="2" id="KW-1185">Reference proteome</keyword>
<dbReference type="AlphaFoldDB" id="A0A0C3G1J9"/>
<gene>
    <name evidence="1" type="ORF">PILCRDRAFT_172666</name>
</gene>
<organism evidence="1 2">
    <name type="scientific">Piloderma croceum (strain F 1598)</name>
    <dbReference type="NCBI Taxonomy" id="765440"/>
    <lineage>
        <taxon>Eukaryota</taxon>
        <taxon>Fungi</taxon>
        <taxon>Dikarya</taxon>
        <taxon>Basidiomycota</taxon>
        <taxon>Agaricomycotina</taxon>
        <taxon>Agaricomycetes</taxon>
        <taxon>Agaricomycetidae</taxon>
        <taxon>Atheliales</taxon>
        <taxon>Atheliaceae</taxon>
        <taxon>Piloderma</taxon>
    </lineage>
</organism>
<dbReference type="Proteomes" id="UP000054166">
    <property type="component" value="Unassembled WGS sequence"/>
</dbReference>
<name>A0A0C3G1J9_PILCF</name>
<protein>
    <submittedName>
        <fullName evidence="1">Uncharacterized protein</fullName>
    </submittedName>
</protein>
<dbReference type="InParanoid" id="A0A0C3G1J9"/>
<evidence type="ECO:0000313" key="1">
    <source>
        <dbReference type="EMBL" id="KIM90125.1"/>
    </source>
</evidence>
<dbReference type="HOGENOM" id="CLU_2923434_0_0_1"/>
<dbReference type="EMBL" id="KN832973">
    <property type="protein sequence ID" value="KIM90125.1"/>
    <property type="molecule type" value="Genomic_DNA"/>
</dbReference>
<reference evidence="2" key="2">
    <citation type="submission" date="2015-01" db="EMBL/GenBank/DDBJ databases">
        <title>Evolutionary Origins and Diversification of the Mycorrhizal Mutualists.</title>
        <authorList>
            <consortium name="DOE Joint Genome Institute"/>
            <consortium name="Mycorrhizal Genomics Consortium"/>
            <person name="Kohler A."/>
            <person name="Kuo A."/>
            <person name="Nagy L.G."/>
            <person name="Floudas D."/>
            <person name="Copeland A."/>
            <person name="Barry K.W."/>
            <person name="Cichocki N."/>
            <person name="Veneault-Fourrey C."/>
            <person name="LaButti K."/>
            <person name="Lindquist E.A."/>
            <person name="Lipzen A."/>
            <person name="Lundell T."/>
            <person name="Morin E."/>
            <person name="Murat C."/>
            <person name="Riley R."/>
            <person name="Ohm R."/>
            <person name="Sun H."/>
            <person name="Tunlid A."/>
            <person name="Henrissat B."/>
            <person name="Grigoriev I.V."/>
            <person name="Hibbett D.S."/>
            <person name="Martin F."/>
        </authorList>
    </citation>
    <scope>NUCLEOTIDE SEQUENCE [LARGE SCALE GENOMIC DNA]</scope>
    <source>
        <strain evidence="2">F 1598</strain>
    </source>
</reference>